<dbReference type="EMBL" id="KZ613504">
    <property type="protein sequence ID" value="PMD16668.1"/>
    <property type="molecule type" value="Genomic_DNA"/>
</dbReference>
<evidence type="ECO:0000256" key="1">
    <source>
        <dbReference type="SAM" id="MobiDB-lite"/>
    </source>
</evidence>
<sequence length="161" mass="17264">MDHIAPSSEHDPAEGVLQDADAAATLSLSLPPHPLPLKFHLQNQDTGQNSFFNNVMIIPPESRSLPLIPSPHSDSYPTHPPPPPPPPRSVPLVGQPPSQPHSTTPLPPIPPPLPIAESGIGITQLDAMHPIPDLRTPPSHAVNTLKTCKNHPFCMDGITQR</sequence>
<evidence type="ECO:0000313" key="3">
    <source>
        <dbReference type="Proteomes" id="UP000235672"/>
    </source>
</evidence>
<accession>A0A2J6PRL3</accession>
<evidence type="ECO:0000313" key="2">
    <source>
        <dbReference type="EMBL" id="PMD16668.1"/>
    </source>
</evidence>
<dbReference type="AlphaFoldDB" id="A0A2J6PRL3"/>
<gene>
    <name evidence="2" type="ORF">NA56DRAFT_708561</name>
</gene>
<reference evidence="2 3" key="1">
    <citation type="submission" date="2016-05" db="EMBL/GenBank/DDBJ databases">
        <title>A degradative enzymes factory behind the ericoid mycorrhizal symbiosis.</title>
        <authorList>
            <consortium name="DOE Joint Genome Institute"/>
            <person name="Martino E."/>
            <person name="Morin E."/>
            <person name="Grelet G."/>
            <person name="Kuo A."/>
            <person name="Kohler A."/>
            <person name="Daghino S."/>
            <person name="Barry K."/>
            <person name="Choi C."/>
            <person name="Cichocki N."/>
            <person name="Clum A."/>
            <person name="Copeland A."/>
            <person name="Hainaut M."/>
            <person name="Haridas S."/>
            <person name="Labutti K."/>
            <person name="Lindquist E."/>
            <person name="Lipzen A."/>
            <person name="Khouja H.-R."/>
            <person name="Murat C."/>
            <person name="Ohm R."/>
            <person name="Olson A."/>
            <person name="Spatafora J."/>
            <person name="Veneault-Fourrey C."/>
            <person name="Henrissat B."/>
            <person name="Grigoriev I."/>
            <person name="Martin F."/>
            <person name="Perotto S."/>
        </authorList>
    </citation>
    <scope>NUCLEOTIDE SEQUENCE [LARGE SCALE GENOMIC DNA]</scope>
    <source>
        <strain evidence="2 3">UAMH 7357</strain>
    </source>
</reference>
<proteinExistence type="predicted"/>
<keyword evidence="3" id="KW-1185">Reference proteome</keyword>
<organism evidence="2 3">
    <name type="scientific">Hyaloscypha hepaticicola</name>
    <dbReference type="NCBI Taxonomy" id="2082293"/>
    <lineage>
        <taxon>Eukaryota</taxon>
        <taxon>Fungi</taxon>
        <taxon>Dikarya</taxon>
        <taxon>Ascomycota</taxon>
        <taxon>Pezizomycotina</taxon>
        <taxon>Leotiomycetes</taxon>
        <taxon>Helotiales</taxon>
        <taxon>Hyaloscyphaceae</taxon>
        <taxon>Hyaloscypha</taxon>
    </lineage>
</organism>
<protein>
    <submittedName>
        <fullName evidence="2">Uncharacterized protein</fullName>
    </submittedName>
</protein>
<feature type="compositionally biased region" description="Pro residues" evidence="1">
    <location>
        <begin position="78"/>
        <end position="89"/>
    </location>
</feature>
<name>A0A2J6PRL3_9HELO</name>
<dbReference type="Proteomes" id="UP000235672">
    <property type="component" value="Unassembled WGS sequence"/>
</dbReference>
<feature type="region of interest" description="Disordered" evidence="1">
    <location>
        <begin position="62"/>
        <end position="110"/>
    </location>
</feature>